<feature type="domain" description="THIF-type NAD/FAD binding fold" evidence="1">
    <location>
        <begin position="2"/>
        <end position="144"/>
    </location>
</feature>
<dbReference type="AlphaFoldDB" id="A0A318KT06"/>
<dbReference type="STRING" id="1034346.GCA_000313565_00818"/>
<dbReference type="Gene3D" id="3.40.50.720">
    <property type="entry name" value="NAD(P)-binding Rossmann-like Domain"/>
    <property type="match status" value="1"/>
</dbReference>
<comment type="caution">
    <text evidence="2">The sequence shown here is derived from an EMBL/GenBank/DDBJ whole genome shotgun (WGS) entry which is preliminary data.</text>
</comment>
<dbReference type="InterPro" id="IPR035985">
    <property type="entry name" value="Ubiquitin-activating_enz"/>
</dbReference>
<evidence type="ECO:0000313" key="3">
    <source>
        <dbReference type="Proteomes" id="UP000247612"/>
    </source>
</evidence>
<accession>A0A318KT06</accession>
<dbReference type="SUPFAM" id="SSF69572">
    <property type="entry name" value="Activating enzymes of the ubiquitin-like proteins"/>
    <property type="match status" value="1"/>
</dbReference>
<dbReference type="Pfam" id="PF00899">
    <property type="entry name" value="ThiF"/>
    <property type="match status" value="1"/>
</dbReference>
<keyword evidence="3" id="KW-1185">Reference proteome</keyword>
<organism evidence="2 3">
    <name type="scientific">Dielma fastidiosa</name>
    <dbReference type="NCBI Taxonomy" id="1034346"/>
    <lineage>
        <taxon>Bacteria</taxon>
        <taxon>Bacillati</taxon>
        <taxon>Bacillota</taxon>
        <taxon>Erysipelotrichia</taxon>
        <taxon>Erysipelotrichales</taxon>
        <taxon>Erysipelotrichaceae</taxon>
        <taxon>Dielma</taxon>
    </lineage>
</organism>
<sequence length="174" mass="19810">MKRQAFQPQDIGENKAIALAKKINTFHGELCEAIDKYVTRNELIEFIDQRKEFYPILIGCVDNDATRILLEQTFRHLKNAVYIDSANSEYDGNVYAALNVNQVTYGAIRSETYTLENKDHPAEKSCQELAAGNIQYLVTNLKMATSLLEHCSCIMANELKEGVTVVKQFEEIHF</sequence>
<proteinExistence type="predicted"/>
<evidence type="ECO:0000313" key="2">
    <source>
        <dbReference type="EMBL" id="PXX79752.1"/>
    </source>
</evidence>
<dbReference type="GO" id="GO:0008641">
    <property type="term" value="F:ubiquitin-like modifier activating enzyme activity"/>
    <property type="evidence" value="ECO:0007669"/>
    <property type="project" value="InterPro"/>
</dbReference>
<protein>
    <submittedName>
        <fullName evidence="2">ThiF family protein</fullName>
    </submittedName>
</protein>
<evidence type="ECO:0000259" key="1">
    <source>
        <dbReference type="Pfam" id="PF00899"/>
    </source>
</evidence>
<dbReference type="EMBL" id="QJKH01000005">
    <property type="protein sequence ID" value="PXX79752.1"/>
    <property type="molecule type" value="Genomic_DNA"/>
</dbReference>
<gene>
    <name evidence="2" type="ORF">DES51_105226</name>
</gene>
<dbReference type="Proteomes" id="UP000247612">
    <property type="component" value="Unassembled WGS sequence"/>
</dbReference>
<name>A0A318KT06_9FIRM</name>
<dbReference type="InterPro" id="IPR000594">
    <property type="entry name" value="ThiF_NAD_FAD-bd"/>
</dbReference>
<dbReference type="RefSeq" id="WP_235696025.1">
    <property type="nucleotide sequence ID" value="NZ_CABKRQ010000002.1"/>
</dbReference>
<reference evidence="2 3" key="1">
    <citation type="submission" date="2018-05" db="EMBL/GenBank/DDBJ databases">
        <title>Genomic Encyclopedia of Type Strains, Phase IV (KMG-IV): sequencing the most valuable type-strain genomes for metagenomic binning, comparative biology and taxonomic classification.</title>
        <authorList>
            <person name="Goeker M."/>
        </authorList>
    </citation>
    <scope>NUCLEOTIDE SEQUENCE [LARGE SCALE GENOMIC DNA]</scope>
    <source>
        <strain evidence="2 3">JC118</strain>
    </source>
</reference>